<reference evidence="1" key="1">
    <citation type="submission" date="2013-12" db="EMBL/GenBank/DDBJ databases">
        <title>The Genome Sequence of Aphanomyces invadans NJM9701.</title>
        <authorList>
            <consortium name="The Broad Institute Genomics Platform"/>
            <person name="Russ C."/>
            <person name="Tyler B."/>
            <person name="van West P."/>
            <person name="Dieguez-Uribeondo J."/>
            <person name="Young S.K."/>
            <person name="Zeng Q."/>
            <person name="Gargeya S."/>
            <person name="Fitzgerald M."/>
            <person name="Abouelleil A."/>
            <person name="Alvarado L."/>
            <person name="Chapman S.B."/>
            <person name="Gainer-Dewar J."/>
            <person name="Goldberg J."/>
            <person name="Griggs A."/>
            <person name="Gujja S."/>
            <person name="Hansen M."/>
            <person name="Howarth C."/>
            <person name="Imamovic A."/>
            <person name="Ireland A."/>
            <person name="Larimer J."/>
            <person name="McCowan C."/>
            <person name="Murphy C."/>
            <person name="Pearson M."/>
            <person name="Poon T.W."/>
            <person name="Priest M."/>
            <person name="Roberts A."/>
            <person name="Saif S."/>
            <person name="Shea T."/>
            <person name="Sykes S."/>
            <person name="Wortman J."/>
            <person name="Nusbaum C."/>
            <person name="Birren B."/>
        </authorList>
    </citation>
    <scope>NUCLEOTIDE SEQUENCE [LARGE SCALE GENOMIC DNA]</scope>
    <source>
        <strain evidence="1">NJM9701</strain>
    </source>
</reference>
<dbReference type="AlphaFoldDB" id="A0A024TNU8"/>
<accession>A0A024TNU8</accession>
<sequence>MSIVRMGARSKSEVLQTRSLNLLEQANLSSQQENFRYVQLHRQCRDIETSFLDQLGTTSGEPTVPLMQWVQTHVPDEFASIVGSVDDDGFAAQGQCNKDYKARW</sequence>
<name>A0A024TNU8_9STRA</name>
<gene>
    <name evidence="1" type="ORF">H310_11114</name>
</gene>
<evidence type="ECO:0000313" key="1">
    <source>
        <dbReference type="EMBL" id="ETV95698.1"/>
    </source>
</evidence>
<dbReference type="EMBL" id="KI913980">
    <property type="protein sequence ID" value="ETV95698.1"/>
    <property type="molecule type" value="Genomic_DNA"/>
</dbReference>
<dbReference type="GeneID" id="20088164"/>
<dbReference type="OrthoDB" id="2423195at2759"/>
<protein>
    <submittedName>
        <fullName evidence="1">Uncharacterized protein</fullName>
    </submittedName>
</protein>
<dbReference type="RefSeq" id="XP_008875891.1">
    <property type="nucleotide sequence ID" value="XM_008877669.1"/>
</dbReference>
<proteinExistence type="predicted"/>
<organism evidence="1">
    <name type="scientific">Aphanomyces invadans</name>
    <dbReference type="NCBI Taxonomy" id="157072"/>
    <lineage>
        <taxon>Eukaryota</taxon>
        <taxon>Sar</taxon>
        <taxon>Stramenopiles</taxon>
        <taxon>Oomycota</taxon>
        <taxon>Saprolegniomycetes</taxon>
        <taxon>Saprolegniales</taxon>
        <taxon>Verrucalvaceae</taxon>
        <taxon>Aphanomyces</taxon>
    </lineage>
</organism>
<dbReference type="VEuPathDB" id="FungiDB:H310_11114"/>